<dbReference type="InterPro" id="IPR003945">
    <property type="entry name" value="NU5C-like"/>
</dbReference>
<dbReference type="Pfam" id="PF00662">
    <property type="entry name" value="Proton_antipo_N"/>
    <property type="match status" value="1"/>
</dbReference>
<gene>
    <name evidence="11" type="ORF">D9V62_00830</name>
</gene>
<dbReference type="PANTHER" id="PTHR42829">
    <property type="entry name" value="NADH-UBIQUINONE OXIDOREDUCTASE CHAIN 5"/>
    <property type="match status" value="1"/>
</dbReference>
<evidence type="ECO:0000256" key="6">
    <source>
        <dbReference type="ARBA" id="ARBA00025811"/>
    </source>
</evidence>
<feature type="transmembrane region" description="Helical" evidence="8">
    <location>
        <begin position="532"/>
        <end position="554"/>
    </location>
</feature>
<organism evidence="11 12">
    <name type="scientific">Buchnera aphidicola</name>
    <name type="common">Aphis helianthi</name>
    <dbReference type="NCBI Taxonomy" id="2315802"/>
    <lineage>
        <taxon>Bacteria</taxon>
        <taxon>Pseudomonadati</taxon>
        <taxon>Pseudomonadota</taxon>
        <taxon>Gammaproteobacteria</taxon>
        <taxon>Enterobacterales</taxon>
        <taxon>Erwiniaceae</taxon>
        <taxon>Buchnera</taxon>
    </lineage>
</organism>
<dbReference type="Gene3D" id="1.20.5.2700">
    <property type="match status" value="1"/>
</dbReference>
<keyword evidence="11" id="KW-0560">Oxidoreductase</keyword>
<dbReference type="GO" id="GO:0012505">
    <property type="term" value="C:endomembrane system"/>
    <property type="evidence" value="ECO:0007669"/>
    <property type="project" value="UniProtKB-SubCell"/>
</dbReference>
<evidence type="ECO:0000259" key="10">
    <source>
        <dbReference type="Pfam" id="PF00662"/>
    </source>
</evidence>
<evidence type="ECO:0000256" key="1">
    <source>
        <dbReference type="ARBA" id="ARBA00004127"/>
    </source>
</evidence>
<feature type="transmembrane region" description="Helical" evidence="8">
    <location>
        <begin position="278"/>
        <end position="299"/>
    </location>
</feature>
<dbReference type="PRINTS" id="PR01434">
    <property type="entry name" value="NADHDHGNASE5"/>
</dbReference>
<dbReference type="OrthoDB" id="9811798at2"/>
<dbReference type="GO" id="GO:0016020">
    <property type="term" value="C:membrane"/>
    <property type="evidence" value="ECO:0007669"/>
    <property type="project" value="UniProtKB-SubCell"/>
</dbReference>
<dbReference type="PRINTS" id="PR01435">
    <property type="entry name" value="NPOXDRDTASE5"/>
</dbReference>
<evidence type="ECO:0000313" key="11">
    <source>
        <dbReference type="EMBL" id="QCI16994.1"/>
    </source>
</evidence>
<dbReference type="InterPro" id="IPR001516">
    <property type="entry name" value="Proton_antipo_N"/>
</dbReference>
<protein>
    <submittedName>
        <fullName evidence="11">NADH-quinone oxidoreductase subunit L</fullName>
        <ecNumber evidence="11">1.6.5.3</ecNumber>
    </submittedName>
</protein>
<feature type="transmembrane region" description="Helical" evidence="8">
    <location>
        <begin position="139"/>
        <end position="158"/>
    </location>
</feature>
<feature type="domain" description="NADH:quinone oxidoreductase/Mrp antiporter transmembrane" evidence="9">
    <location>
        <begin position="133"/>
        <end position="424"/>
    </location>
</feature>
<dbReference type="RefSeq" id="WP_158339927.1">
    <property type="nucleotide sequence ID" value="NZ_CP034894.1"/>
</dbReference>
<evidence type="ECO:0000313" key="12">
    <source>
        <dbReference type="Proteomes" id="UP000298759"/>
    </source>
</evidence>
<name>A0A4D6XPM0_9GAMM</name>
<dbReference type="EC" id="1.6.5.3" evidence="11"/>
<dbReference type="Proteomes" id="UP000298759">
    <property type="component" value="Chromosome"/>
</dbReference>
<feature type="transmembrane region" description="Helical" evidence="8">
    <location>
        <begin position="409"/>
        <end position="436"/>
    </location>
</feature>
<keyword evidence="4 8" id="KW-0472">Membrane</keyword>
<feature type="transmembrane region" description="Helical" evidence="8">
    <location>
        <begin position="212"/>
        <end position="230"/>
    </location>
</feature>
<keyword evidence="3 8" id="KW-1133">Transmembrane helix</keyword>
<dbReference type="InterPro" id="IPR001750">
    <property type="entry name" value="ND/Mrp_TM"/>
</dbReference>
<dbReference type="NCBIfam" id="TIGR01974">
    <property type="entry name" value="NDH_I_L"/>
    <property type="match status" value="1"/>
</dbReference>
<reference evidence="11 12" key="2">
    <citation type="submission" date="2019-05" db="EMBL/GenBank/DDBJ databases">
        <title>Genome evolution of the obligate endosymbiont Buchnera aphidicola.</title>
        <authorList>
            <person name="Moran N.A."/>
        </authorList>
    </citation>
    <scope>NUCLEOTIDE SEQUENCE [LARGE SCALE GENOMIC DNA]</scope>
    <source>
        <strain evidence="11 12">Ahe</strain>
    </source>
</reference>
<evidence type="ECO:0000259" key="9">
    <source>
        <dbReference type="Pfam" id="PF00361"/>
    </source>
</evidence>
<dbReference type="GO" id="GO:0003954">
    <property type="term" value="F:NADH dehydrogenase activity"/>
    <property type="evidence" value="ECO:0007669"/>
    <property type="project" value="TreeGrafter"/>
</dbReference>
<dbReference type="GO" id="GO:0008137">
    <property type="term" value="F:NADH dehydrogenase (ubiquinone) activity"/>
    <property type="evidence" value="ECO:0007669"/>
    <property type="project" value="InterPro"/>
</dbReference>
<evidence type="ECO:0000256" key="2">
    <source>
        <dbReference type="ARBA" id="ARBA00022692"/>
    </source>
</evidence>
<evidence type="ECO:0000256" key="7">
    <source>
        <dbReference type="RuleBase" id="RU000320"/>
    </source>
</evidence>
<dbReference type="InterPro" id="IPR018393">
    <property type="entry name" value="NADHpl_OxRdtase_5_subgr"/>
</dbReference>
<dbReference type="GO" id="GO:0042773">
    <property type="term" value="P:ATP synthesis coupled electron transport"/>
    <property type="evidence" value="ECO:0007669"/>
    <property type="project" value="InterPro"/>
</dbReference>
<feature type="transmembrane region" description="Helical" evidence="8">
    <location>
        <begin position="591"/>
        <end position="609"/>
    </location>
</feature>
<evidence type="ECO:0000256" key="3">
    <source>
        <dbReference type="ARBA" id="ARBA00022989"/>
    </source>
</evidence>
<feature type="domain" description="NADH-Ubiquinone oxidoreductase (complex I) chain 5 N-terminal" evidence="10">
    <location>
        <begin position="67"/>
        <end position="117"/>
    </location>
</feature>
<feature type="transmembrane region" description="Helical" evidence="8">
    <location>
        <begin position="242"/>
        <end position="266"/>
    </location>
</feature>
<feature type="transmembrane region" description="Helical" evidence="8">
    <location>
        <begin position="87"/>
        <end position="107"/>
    </location>
</feature>
<feature type="transmembrane region" description="Helical" evidence="8">
    <location>
        <begin position="456"/>
        <end position="477"/>
    </location>
</feature>
<comment type="subunit">
    <text evidence="6">Composed of 13 different subunits. Subunits NuoA, H, J, K, L, M, N constitute the membrane sector of the complex.</text>
</comment>
<dbReference type="GO" id="GO:0015990">
    <property type="term" value="P:electron transport coupled proton transport"/>
    <property type="evidence" value="ECO:0007669"/>
    <property type="project" value="TreeGrafter"/>
</dbReference>
<comment type="subcellular location">
    <subcellularLocation>
        <location evidence="1">Endomembrane system</location>
        <topology evidence="1">Multi-pass membrane protein</topology>
    </subcellularLocation>
    <subcellularLocation>
        <location evidence="7">Membrane</location>
        <topology evidence="7">Multi-pass membrane protein</topology>
    </subcellularLocation>
</comment>
<feature type="transmembrane region" description="Helical" evidence="8">
    <location>
        <begin position="306"/>
        <end position="328"/>
    </location>
</feature>
<feature type="transmembrane region" description="Helical" evidence="8">
    <location>
        <begin position="374"/>
        <end position="397"/>
    </location>
</feature>
<evidence type="ECO:0000256" key="5">
    <source>
        <dbReference type="ARBA" id="ARBA00025189"/>
    </source>
</evidence>
<feature type="transmembrane region" description="Helical" evidence="8">
    <location>
        <begin position="116"/>
        <end position="133"/>
    </location>
</feature>
<sequence length="610" mass="69972">MNIIFLIILFPLISFFVLSCTQGILSKKSISIIGVASIFFSFFITVFYRILSMHNTSQVWMQKLWCWININTFRIDCSLILDGLSLSMLVVITGVGLLIHIFSIWYMQNKEGYSRFFAYTNLFIASMSLLVLADNFIFMYLGWEGVSVCSYLLIGFYYRSSNNNKYALKAFILTRISDIFLIISMFLIYQKYGTFNFQKINFLSNFIYTNDFNTSLITFFLFIGVIGKSAQFPLQTWLSDAMVGPTPVSALIHAATMVTAGIYLIARTHCLFLLTPHILYLISCIGILTILLSSLCALVQTDIKRILAYSTMSQIGYMFLSLGVQAWSAAITHLMIHAVFKALLFLSAGSLIAFCKNEKNIFKMSKMNIKCPILYVSFIFGGASLISFPLITAGFYSKGNILFSVLESGYIGLFLLSLFGSLLTSIYTFRMIFILFNKFSFSNLLYQEKLTHNIPLLILLLFSSVLGIYIIPSLSFVFPTLHYAINNKFLFECISSCISILGIWIAYYLWIKNTYLIVKVLQLKIFRFIHSFLLNGFYFDSLYNLVFVRFYLFVCNILSSDPFNKINNFFINTTKKFNFILLKTVNGDVKWYIESMLFGVNFIFILILFL</sequence>
<dbReference type="PANTHER" id="PTHR42829:SF2">
    <property type="entry name" value="NADH-UBIQUINONE OXIDOREDUCTASE CHAIN 5"/>
    <property type="match status" value="1"/>
</dbReference>
<feature type="transmembrane region" description="Helical" evidence="8">
    <location>
        <begin position="334"/>
        <end position="354"/>
    </location>
</feature>
<feature type="transmembrane region" description="Helical" evidence="8">
    <location>
        <begin position="30"/>
        <end position="52"/>
    </location>
</feature>
<dbReference type="AlphaFoldDB" id="A0A4D6XPM0"/>
<feature type="transmembrane region" description="Helical" evidence="8">
    <location>
        <begin position="170"/>
        <end position="192"/>
    </location>
</feature>
<keyword evidence="2 7" id="KW-0812">Transmembrane</keyword>
<dbReference type="Pfam" id="PF00361">
    <property type="entry name" value="Proton_antipo_M"/>
    <property type="match status" value="1"/>
</dbReference>
<evidence type="ECO:0000256" key="8">
    <source>
        <dbReference type="SAM" id="Phobius"/>
    </source>
</evidence>
<evidence type="ECO:0000256" key="4">
    <source>
        <dbReference type="ARBA" id="ARBA00023136"/>
    </source>
</evidence>
<proteinExistence type="predicted"/>
<dbReference type="NCBIfam" id="NF005141">
    <property type="entry name" value="PRK06590.1"/>
    <property type="match status" value="1"/>
</dbReference>
<reference evidence="11 12" key="1">
    <citation type="submission" date="2018-12" db="EMBL/GenBank/DDBJ databases">
        <authorList>
            <person name="Chong R.A."/>
        </authorList>
    </citation>
    <scope>NUCLEOTIDE SEQUENCE [LARGE SCALE GENOMIC DNA]</scope>
    <source>
        <strain evidence="11 12">Ahe</strain>
    </source>
</reference>
<accession>A0A4D6XPM0</accession>
<dbReference type="EMBL" id="CP034894">
    <property type="protein sequence ID" value="QCI16994.1"/>
    <property type="molecule type" value="Genomic_DNA"/>
</dbReference>
<feature type="transmembrane region" description="Helical" evidence="8">
    <location>
        <begin position="489"/>
        <end position="511"/>
    </location>
</feature>
<comment type="function">
    <text evidence="5">NDH-1 shuttles electrons from NADH, via FMN and iron-sulfur (Fe-S) centers, to quinones in the respiratory chain. Couples the redox reaction to proton translocation (for every two electrons transferred, four hydrogen ions are translocated across the cytoplasmic membrane), and thus conserves the redox energy in a proton gradient.</text>
</comment>